<dbReference type="OrthoDB" id="350180at2157"/>
<dbReference type="Proteomes" id="UP000443423">
    <property type="component" value="Unassembled WGS sequence"/>
</dbReference>
<dbReference type="Gene3D" id="3.40.50.1440">
    <property type="entry name" value="Tubulin/FtsZ, GTPase domain"/>
    <property type="match status" value="1"/>
</dbReference>
<keyword evidence="3" id="KW-1185">Reference proteome</keyword>
<dbReference type="AlphaFoldDB" id="A0A6A8GEG1"/>
<comment type="caution">
    <text evidence="2">The sequence shown here is derived from an EMBL/GenBank/DDBJ whole genome shotgun (WGS) entry which is preliminary data.</text>
</comment>
<dbReference type="RefSeq" id="WP_151114171.1">
    <property type="nucleotide sequence ID" value="NZ_WKJQ01000003.1"/>
</dbReference>
<proteinExistence type="predicted"/>
<dbReference type="SUPFAM" id="SSF52490">
    <property type="entry name" value="Tubulin nucleotide-binding domain-like"/>
    <property type="match status" value="1"/>
</dbReference>
<organism evidence="2 3">
    <name type="scientific">Haloferax marinum</name>
    <dbReference type="NCBI Taxonomy" id="2666143"/>
    <lineage>
        <taxon>Archaea</taxon>
        <taxon>Methanobacteriati</taxon>
        <taxon>Methanobacteriota</taxon>
        <taxon>Stenosarchaea group</taxon>
        <taxon>Halobacteria</taxon>
        <taxon>Halobacteriales</taxon>
        <taxon>Haloferacaceae</taxon>
        <taxon>Haloferax</taxon>
    </lineage>
</organism>
<feature type="coiled-coil region" evidence="1">
    <location>
        <begin position="307"/>
        <end position="334"/>
    </location>
</feature>
<feature type="coiled-coil region" evidence="1">
    <location>
        <begin position="500"/>
        <end position="530"/>
    </location>
</feature>
<accession>A0A6A8GEG1</accession>
<keyword evidence="1" id="KW-0175">Coiled coil</keyword>
<evidence type="ECO:0008006" key="4">
    <source>
        <dbReference type="Google" id="ProtNLM"/>
    </source>
</evidence>
<dbReference type="EMBL" id="WKJQ01000003">
    <property type="protein sequence ID" value="MRW98176.1"/>
    <property type="molecule type" value="Genomic_DNA"/>
</dbReference>
<gene>
    <name evidence="2" type="ORF">GJR99_16540</name>
</gene>
<evidence type="ECO:0000313" key="2">
    <source>
        <dbReference type="EMBL" id="MRW98176.1"/>
    </source>
</evidence>
<protein>
    <recommendedName>
        <fullName evidence="4">Tubulin like</fullName>
    </recommendedName>
</protein>
<dbReference type="InterPro" id="IPR036525">
    <property type="entry name" value="Tubulin/FtsZ_GTPase_sf"/>
</dbReference>
<dbReference type="Pfam" id="PF13809">
    <property type="entry name" value="Tubulin_2"/>
    <property type="match status" value="1"/>
</dbReference>
<sequence>MNTPPVLVVGIGGAGCSVLASVAELVSQEGLSDRFRLVAIDSTSRSLRDVEPVVDETYHLNVDQEAVADDYTSLEYLRDQYEIIPDAGTSRRRPLGRYLIDSAADTAGLIEFFQASISSLIESGEYDSSEPVYVWVVNSLSGGTGSGAMPLTAGLLEASSRNIDNPVELFGVGSLPRLDELDHRVQKPEGEPVHYANAYTALAEIRRLMDLDGETEYPLEFEVNRRATGVRVDSLSIGENPFSGYWLIGVNEAERLRASYFNHVNDLISRLIYYVSSIEDYGWFEQGTLYSAAGATLEPPFEDLEEYHEARQALGRLETELAALRDRRKSLQDADRFIQDVLEVSHDISSGRENEKTAHESPVDDSIVSACRREVNILSLDETYSVDEWVADRAETLAAELDGRFPEQVPESLVIRYLLAVSALDWTRSELASHSLTQYLEQLEDRWLPEQQDERDERHPDIDDTETTFSEWAEAVLSDLQAHEMELRRDATDSVFPTFLTSHGQQLAELERQRRRAESMSDEYARLESMESTLVTQRERTRSKLIEYRDTLEKERAAKRAEWDRVQQRWTRHAQHRSQVRDRLEKIRVRGARLYPPVDSLETEADTAPWTADECSLATLVSADVVDRTALLETFERAVLTLDEPVEDLAESTYGITSGRLGIIAPETDRELLRGEVLHGSDGTDSLLRELYYRFEAVDELVHWNHDTAIFLLACYRPVSLEYTSEFGTVHEYFQDAEDDVKSLLGSVTDSEIDRRFAYPELVQ</sequence>
<reference evidence="2 3" key="1">
    <citation type="submission" date="2019-11" db="EMBL/GenBank/DDBJ databases">
        <title>Whole genome sequence of Haloferax sp. MBLA0078.</title>
        <authorList>
            <person name="Seo M.-J."/>
            <person name="Cho E.-S."/>
        </authorList>
    </citation>
    <scope>NUCLEOTIDE SEQUENCE [LARGE SCALE GENOMIC DNA]</scope>
    <source>
        <strain evidence="2 3">MBLA0078</strain>
    </source>
</reference>
<dbReference type="InterPro" id="IPR025904">
    <property type="entry name" value="Tubulin-like"/>
</dbReference>
<evidence type="ECO:0000256" key="1">
    <source>
        <dbReference type="SAM" id="Coils"/>
    </source>
</evidence>
<evidence type="ECO:0000313" key="3">
    <source>
        <dbReference type="Proteomes" id="UP000443423"/>
    </source>
</evidence>
<name>A0A6A8GEG1_9EURY</name>